<protein>
    <submittedName>
        <fullName evidence="2">Uncharacterized protein</fullName>
    </submittedName>
</protein>
<dbReference type="EMBL" id="JARFYM010000037">
    <property type="protein sequence ID" value="MDL2403053.1"/>
    <property type="molecule type" value="Genomic_DNA"/>
</dbReference>
<dbReference type="RefSeq" id="WP_285872469.1">
    <property type="nucleotide sequence ID" value="NZ_JARFYM010000037.1"/>
</dbReference>
<accession>A0ABT7K543</accession>
<feature type="transmembrane region" description="Helical" evidence="1">
    <location>
        <begin position="78"/>
        <end position="96"/>
    </location>
</feature>
<evidence type="ECO:0000313" key="3">
    <source>
        <dbReference type="Proteomes" id="UP001172645"/>
    </source>
</evidence>
<keyword evidence="1" id="KW-0812">Transmembrane</keyword>
<keyword evidence="1" id="KW-0472">Membrane</keyword>
<gene>
    <name evidence="2" type="ORF">PY649_29600</name>
</gene>
<dbReference type="Proteomes" id="UP001172645">
    <property type="component" value="Unassembled WGS sequence"/>
</dbReference>
<proteinExistence type="predicted"/>
<sequence length="259" mass="28844">MNFDASHRDAARAVYSERAEKCLNETERLEISDIAENDCVVRCRPCFRGYCHRAFAQEVPSNNSAPIGCAMNSRCPKYVLWAGLALLAMAFFAMTANGQETSLVGINRGSDLTTIARRLERGGYELTNGTWVPLSKMYHSNWVDMQFEMLTQLSDDFGLLWGASTGQRAEKVRIDPDVQLGFIVQKRPTPSTTLTFTANSILGGDLTEQPCTASYRLGGVQKVNCRLAASELPVADTLKHLVKLHPSRLKLSLWFRGQF</sequence>
<comment type="caution">
    <text evidence="2">The sequence shown here is derived from an EMBL/GenBank/DDBJ whole genome shotgun (WGS) entry which is preliminary data.</text>
</comment>
<keyword evidence="1" id="KW-1133">Transmembrane helix</keyword>
<organism evidence="2 3">
    <name type="scientific">Rhizobium mayense</name>
    <dbReference type="NCBI Taxonomy" id="1312184"/>
    <lineage>
        <taxon>Bacteria</taxon>
        <taxon>Pseudomonadati</taxon>
        <taxon>Pseudomonadota</taxon>
        <taxon>Alphaproteobacteria</taxon>
        <taxon>Hyphomicrobiales</taxon>
        <taxon>Rhizobiaceae</taxon>
        <taxon>Rhizobium/Agrobacterium group</taxon>
        <taxon>Rhizobium</taxon>
    </lineage>
</organism>
<evidence type="ECO:0000256" key="1">
    <source>
        <dbReference type="SAM" id="Phobius"/>
    </source>
</evidence>
<reference evidence="2" key="1">
    <citation type="submission" date="2023-06" db="EMBL/GenBank/DDBJ databases">
        <title>Phylogenetic Diversity of Rhizobium strains.</title>
        <authorList>
            <person name="Moura F.T."/>
            <person name="Helene L.C.F."/>
            <person name="Hungria M."/>
        </authorList>
    </citation>
    <scope>NUCLEOTIDE SEQUENCE</scope>
    <source>
        <strain evidence="2">CCGE526</strain>
    </source>
</reference>
<name>A0ABT7K543_9HYPH</name>
<evidence type="ECO:0000313" key="2">
    <source>
        <dbReference type="EMBL" id="MDL2403053.1"/>
    </source>
</evidence>
<keyword evidence="3" id="KW-1185">Reference proteome</keyword>